<keyword evidence="2" id="KW-0560">Oxidoreductase</keyword>
<dbReference type="Proteomes" id="UP000250266">
    <property type="component" value="Unassembled WGS sequence"/>
</dbReference>
<keyword evidence="5" id="KW-1185">Reference proteome</keyword>
<dbReference type="PANTHER" id="PTHR47706">
    <property type="entry name" value="NMRA-LIKE FAMILY PROTEIN"/>
    <property type="match status" value="1"/>
</dbReference>
<evidence type="ECO:0000259" key="3">
    <source>
        <dbReference type="Pfam" id="PF05368"/>
    </source>
</evidence>
<dbReference type="PANTHER" id="PTHR47706:SF9">
    <property type="entry name" value="NMRA-LIKE DOMAIN-CONTAINING PROTEIN-RELATED"/>
    <property type="match status" value="1"/>
</dbReference>
<dbReference type="Gene3D" id="3.40.50.720">
    <property type="entry name" value="NAD(P)-binding Rossmann-like Domain"/>
    <property type="match status" value="1"/>
</dbReference>
<dbReference type="SUPFAM" id="SSF51735">
    <property type="entry name" value="NAD(P)-binding Rossmann-fold domains"/>
    <property type="match status" value="1"/>
</dbReference>
<evidence type="ECO:0000256" key="2">
    <source>
        <dbReference type="ARBA" id="ARBA00023002"/>
    </source>
</evidence>
<dbReference type="InterPro" id="IPR045312">
    <property type="entry name" value="PCBER-like"/>
</dbReference>
<organism evidence="4 5">
    <name type="scientific">Lepidopterella palustris CBS 459.81</name>
    <dbReference type="NCBI Taxonomy" id="1314670"/>
    <lineage>
        <taxon>Eukaryota</taxon>
        <taxon>Fungi</taxon>
        <taxon>Dikarya</taxon>
        <taxon>Ascomycota</taxon>
        <taxon>Pezizomycotina</taxon>
        <taxon>Dothideomycetes</taxon>
        <taxon>Pleosporomycetidae</taxon>
        <taxon>Mytilinidiales</taxon>
        <taxon>Argynnaceae</taxon>
        <taxon>Lepidopterella</taxon>
    </lineage>
</organism>
<evidence type="ECO:0000256" key="1">
    <source>
        <dbReference type="ARBA" id="ARBA00022857"/>
    </source>
</evidence>
<name>A0A8E2E8K5_9PEZI</name>
<dbReference type="Gene3D" id="3.90.25.10">
    <property type="entry name" value="UDP-galactose 4-epimerase, domain 1"/>
    <property type="match status" value="1"/>
</dbReference>
<dbReference type="CDD" id="cd05259">
    <property type="entry name" value="PCBER_SDR_a"/>
    <property type="match status" value="1"/>
</dbReference>
<dbReference type="InterPro" id="IPR008030">
    <property type="entry name" value="NmrA-like"/>
</dbReference>
<sequence length="309" mass="33507">MPLQKVALIGANGTLGPAVLSALLSRPNGHANTTVLTRASSKTTYPPYVRTTSVPDSLPIPALTLALRGHDALVMTMAGSHVADALKLAEAAFAAGVRRVIPADFGSCDSDDAATLELLALFEGKKRVRRFLEDLAGRERGAGVGRLSWTSLVTGHFFDWMLREGLLQFDVKKRKALVLDGGDVRFSASNLEFVGRAVVAVLEREEETMNRLLYVQSFCVTQNQVLAALEKATGGKWEVEAAESRKVIEERKEKADRGEKEAVEEIVSVWGIVAANWEGKEGFANGLLGLGEEDLEEVVGRVVKEVYDD</sequence>
<keyword evidence="1" id="KW-0521">NADP</keyword>
<dbReference type="Pfam" id="PF05368">
    <property type="entry name" value="NmrA"/>
    <property type="match status" value="1"/>
</dbReference>
<feature type="domain" description="NmrA-like" evidence="3">
    <location>
        <begin position="4"/>
        <end position="250"/>
    </location>
</feature>
<dbReference type="InterPro" id="IPR051609">
    <property type="entry name" value="NmrA/Isoflavone_reductase-like"/>
</dbReference>
<dbReference type="AlphaFoldDB" id="A0A8E2E8K5"/>
<evidence type="ECO:0000313" key="5">
    <source>
        <dbReference type="Proteomes" id="UP000250266"/>
    </source>
</evidence>
<protein>
    <submittedName>
        <fullName evidence="4">NmrA family transcriptional regulator</fullName>
    </submittedName>
</protein>
<dbReference type="EMBL" id="KV745022">
    <property type="protein sequence ID" value="OCK79121.1"/>
    <property type="molecule type" value="Genomic_DNA"/>
</dbReference>
<proteinExistence type="predicted"/>
<reference evidence="4 5" key="1">
    <citation type="journal article" date="2016" name="Nat. Commun.">
        <title>Ectomycorrhizal ecology is imprinted in the genome of the dominant symbiotic fungus Cenococcum geophilum.</title>
        <authorList>
            <consortium name="DOE Joint Genome Institute"/>
            <person name="Peter M."/>
            <person name="Kohler A."/>
            <person name="Ohm R.A."/>
            <person name="Kuo A."/>
            <person name="Krutzmann J."/>
            <person name="Morin E."/>
            <person name="Arend M."/>
            <person name="Barry K.W."/>
            <person name="Binder M."/>
            <person name="Choi C."/>
            <person name="Clum A."/>
            <person name="Copeland A."/>
            <person name="Grisel N."/>
            <person name="Haridas S."/>
            <person name="Kipfer T."/>
            <person name="LaButti K."/>
            <person name="Lindquist E."/>
            <person name="Lipzen A."/>
            <person name="Maire R."/>
            <person name="Meier B."/>
            <person name="Mihaltcheva S."/>
            <person name="Molinier V."/>
            <person name="Murat C."/>
            <person name="Poggeler S."/>
            <person name="Quandt C.A."/>
            <person name="Sperisen C."/>
            <person name="Tritt A."/>
            <person name="Tisserant E."/>
            <person name="Crous P.W."/>
            <person name="Henrissat B."/>
            <person name="Nehls U."/>
            <person name="Egli S."/>
            <person name="Spatafora J.W."/>
            <person name="Grigoriev I.V."/>
            <person name="Martin F.M."/>
        </authorList>
    </citation>
    <scope>NUCLEOTIDE SEQUENCE [LARGE SCALE GENOMIC DNA]</scope>
    <source>
        <strain evidence="4 5">CBS 459.81</strain>
    </source>
</reference>
<gene>
    <name evidence="4" type="ORF">K432DRAFT_355569</name>
</gene>
<dbReference type="OrthoDB" id="9984533at2759"/>
<dbReference type="InterPro" id="IPR036291">
    <property type="entry name" value="NAD(P)-bd_dom_sf"/>
</dbReference>
<dbReference type="GO" id="GO:0016491">
    <property type="term" value="F:oxidoreductase activity"/>
    <property type="evidence" value="ECO:0007669"/>
    <property type="project" value="UniProtKB-KW"/>
</dbReference>
<evidence type="ECO:0000313" key="4">
    <source>
        <dbReference type="EMBL" id="OCK79121.1"/>
    </source>
</evidence>
<accession>A0A8E2E8K5</accession>